<reference evidence="1 2" key="1">
    <citation type="journal article" date="2014" name="Nature">
        <title>Sequential evolution of bacterial morphology by co-option of a developmental regulator.</title>
        <authorList>
            <person name="Jiang C."/>
            <person name="Brown P.J."/>
            <person name="Ducret A."/>
            <person name="Brun Y.V."/>
        </authorList>
    </citation>
    <scope>NUCLEOTIDE SEQUENCE [LARGE SCALE GENOMIC DNA]</scope>
    <source>
        <strain evidence="1 2">DSM 16100</strain>
    </source>
</reference>
<keyword evidence="2" id="KW-1185">Reference proteome</keyword>
<proteinExistence type="predicted"/>
<dbReference type="Proteomes" id="UP000017837">
    <property type="component" value="Unassembled WGS sequence"/>
</dbReference>
<protein>
    <submittedName>
        <fullName evidence="1">Uncharacterized protein</fullName>
    </submittedName>
</protein>
<comment type="caution">
    <text evidence="1">The sequence shown here is derived from an EMBL/GenBank/DDBJ whole genome shotgun (WGS) entry which is preliminary data.</text>
</comment>
<gene>
    <name evidence="1" type="ORF">ABENE_07005</name>
</gene>
<name>V4PZI7_9CAUL</name>
<sequence>MAVTFNGFGFNGGLGIWLGAWEVRCPFDGW</sequence>
<evidence type="ECO:0000313" key="2">
    <source>
        <dbReference type="Proteomes" id="UP000017837"/>
    </source>
</evidence>
<dbReference type="EMBL" id="AWGB01000010">
    <property type="protein sequence ID" value="ESQ92844.1"/>
    <property type="molecule type" value="Genomic_DNA"/>
</dbReference>
<accession>V4PZI7</accession>
<dbReference type="AlphaFoldDB" id="V4PZI7"/>
<evidence type="ECO:0000313" key="1">
    <source>
        <dbReference type="EMBL" id="ESQ92844.1"/>
    </source>
</evidence>
<organism evidence="1 2">
    <name type="scientific">Asticcacaulis benevestitus DSM 16100 = ATCC BAA-896</name>
    <dbReference type="NCBI Taxonomy" id="1121022"/>
    <lineage>
        <taxon>Bacteria</taxon>
        <taxon>Pseudomonadati</taxon>
        <taxon>Pseudomonadota</taxon>
        <taxon>Alphaproteobacteria</taxon>
        <taxon>Caulobacterales</taxon>
        <taxon>Caulobacteraceae</taxon>
        <taxon>Asticcacaulis</taxon>
    </lineage>
</organism>
<dbReference type="PATRIC" id="fig|1121022.4.peg.1399"/>